<evidence type="ECO:0000313" key="3">
    <source>
        <dbReference type="Proteomes" id="UP000007015"/>
    </source>
</evidence>
<reference evidence="2 3" key="1">
    <citation type="journal article" date="2005" name="PLoS Biol.">
        <title>The genomes of Oryza sativa: a history of duplications.</title>
        <authorList>
            <person name="Yu J."/>
            <person name="Wang J."/>
            <person name="Lin W."/>
            <person name="Li S."/>
            <person name="Li H."/>
            <person name="Zhou J."/>
            <person name="Ni P."/>
            <person name="Dong W."/>
            <person name="Hu S."/>
            <person name="Zeng C."/>
            <person name="Zhang J."/>
            <person name="Zhang Y."/>
            <person name="Li R."/>
            <person name="Xu Z."/>
            <person name="Li S."/>
            <person name="Li X."/>
            <person name="Zheng H."/>
            <person name="Cong L."/>
            <person name="Lin L."/>
            <person name="Yin J."/>
            <person name="Geng J."/>
            <person name="Li G."/>
            <person name="Shi J."/>
            <person name="Liu J."/>
            <person name="Lv H."/>
            <person name="Li J."/>
            <person name="Wang J."/>
            <person name="Deng Y."/>
            <person name="Ran L."/>
            <person name="Shi X."/>
            <person name="Wang X."/>
            <person name="Wu Q."/>
            <person name="Li C."/>
            <person name="Ren X."/>
            <person name="Wang J."/>
            <person name="Wang X."/>
            <person name="Li D."/>
            <person name="Liu D."/>
            <person name="Zhang X."/>
            <person name="Ji Z."/>
            <person name="Zhao W."/>
            <person name="Sun Y."/>
            <person name="Zhang Z."/>
            <person name="Bao J."/>
            <person name="Han Y."/>
            <person name="Dong L."/>
            <person name="Ji J."/>
            <person name="Chen P."/>
            <person name="Wu S."/>
            <person name="Liu J."/>
            <person name="Xiao Y."/>
            <person name="Bu D."/>
            <person name="Tan J."/>
            <person name="Yang L."/>
            <person name="Ye C."/>
            <person name="Zhang J."/>
            <person name="Xu J."/>
            <person name="Zhou Y."/>
            <person name="Yu Y."/>
            <person name="Zhang B."/>
            <person name="Zhuang S."/>
            <person name="Wei H."/>
            <person name="Liu B."/>
            <person name="Lei M."/>
            <person name="Yu H."/>
            <person name="Li Y."/>
            <person name="Xu H."/>
            <person name="Wei S."/>
            <person name="He X."/>
            <person name="Fang L."/>
            <person name="Zhang Z."/>
            <person name="Zhang Y."/>
            <person name="Huang X."/>
            <person name="Su Z."/>
            <person name="Tong W."/>
            <person name="Li J."/>
            <person name="Tong Z."/>
            <person name="Li S."/>
            <person name="Ye J."/>
            <person name="Wang L."/>
            <person name="Fang L."/>
            <person name="Lei T."/>
            <person name="Chen C."/>
            <person name="Chen H."/>
            <person name="Xu Z."/>
            <person name="Li H."/>
            <person name="Huang H."/>
            <person name="Zhang F."/>
            <person name="Xu H."/>
            <person name="Li N."/>
            <person name="Zhao C."/>
            <person name="Li S."/>
            <person name="Dong L."/>
            <person name="Huang Y."/>
            <person name="Li L."/>
            <person name="Xi Y."/>
            <person name="Qi Q."/>
            <person name="Li W."/>
            <person name="Zhang B."/>
            <person name="Hu W."/>
            <person name="Zhang Y."/>
            <person name="Tian X."/>
            <person name="Jiao Y."/>
            <person name="Liang X."/>
            <person name="Jin J."/>
            <person name="Gao L."/>
            <person name="Zheng W."/>
            <person name="Hao B."/>
            <person name="Liu S."/>
            <person name="Wang W."/>
            <person name="Yuan L."/>
            <person name="Cao M."/>
            <person name="McDermott J."/>
            <person name="Samudrala R."/>
            <person name="Wang J."/>
            <person name="Wong G.K."/>
            <person name="Yang H."/>
        </authorList>
    </citation>
    <scope>NUCLEOTIDE SEQUENCE [LARGE SCALE GENOMIC DNA]</scope>
    <source>
        <strain evidence="3">cv. 93-11</strain>
    </source>
</reference>
<evidence type="ECO:0000313" key="2">
    <source>
        <dbReference type="EMBL" id="EEC70082.1"/>
    </source>
</evidence>
<feature type="domain" description="Reverse transcriptase zinc-binding" evidence="1">
    <location>
        <begin position="51"/>
        <end position="133"/>
    </location>
</feature>
<evidence type="ECO:0000259" key="1">
    <source>
        <dbReference type="Pfam" id="PF13966"/>
    </source>
</evidence>
<accession>B8ADN5</accession>
<keyword evidence="3" id="KW-1185">Reference proteome</keyword>
<dbReference type="InterPro" id="IPR026960">
    <property type="entry name" value="RVT-Znf"/>
</dbReference>
<dbReference type="Gramene" id="BGIOSGA002234-TA">
    <property type="protein sequence ID" value="BGIOSGA002234-PA"/>
    <property type="gene ID" value="BGIOSGA002234"/>
</dbReference>
<protein>
    <recommendedName>
        <fullName evidence="1">Reverse transcriptase zinc-binding domain-containing protein</fullName>
    </recommendedName>
</protein>
<dbReference type="PANTHER" id="PTHR36617">
    <property type="entry name" value="PROTEIN, PUTATIVE-RELATED"/>
    <property type="match status" value="1"/>
</dbReference>
<dbReference type="Proteomes" id="UP000007015">
    <property type="component" value="Chromosome 1"/>
</dbReference>
<sequence>MSTTSLNVSFRRSIVGPKLVEWNDLICRLANITLSNEKDCFIWSLYKNGHFLVKSMYNAIINSNVRIHKRILWKVKVPLKIKVFMWFLHKKVILTKDNLIKRKWRGNKQCCFCNTQETIQHFFFDCHVARFAWRCVFFAFNIPPPHNA</sequence>
<dbReference type="AlphaFoldDB" id="B8ADN5"/>
<proteinExistence type="predicted"/>
<organism evidence="2 3">
    <name type="scientific">Oryza sativa subsp. indica</name>
    <name type="common">Rice</name>
    <dbReference type="NCBI Taxonomy" id="39946"/>
    <lineage>
        <taxon>Eukaryota</taxon>
        <taxon>Viridiplantae</taxon>
        <taxon>Streptophyta</taxon>
        <taxon>Embryophyta</taxon>
        <taxon>Tracheophyta</taxon>
        <taxon>Spermatophyta</taxon>
        <taxon>Magnoliopsida</taxon>
        <taxon>Liliopsida</taxon>
        <taxon>Poales</taxon>
        <taxon>Poaceae</taxon>
        <taxon>BOP clade</taxon>
        <taxon>Oryzoideae</taxon>
        <taxon>Oryzeae</taxon>
        <taxon>Oryzinae</taxon>
        <taxon>Oryza</taxon>
        <taxon>Oryza sativa</taxon>
    </lineage>
</organism>
<dbReference type="PANTHER" id="PTHR36617:SF14">
    <property type="entry name" value="REVERSE TRANSCRIPTASE ZINC-BINDING DOMAIN-CONTAINING PROTEIN"/>
    <property type="match status" value="1"/>
</dbReference>
<dbReference type="EMBL" id="CM000126">
    <property type="protein sequence ID" value="EEC70082.1"/>
    <property type="molecule type" value="Genomic_DNA"/>
</dbReference>
<name>B8ADN5_ORYSI</name>
<dbReference type="HOGENOM" id="CLU_113878_0_0_1"/>
<dbReference type="STRING" id="39946.B8ADN5"/>
<dbReference type="OMA" id="CHVARFA"/>
<gene>
    <name evidence="2" type="ORF">OsI_00701</name>
</gene>
<dbReference type="Pfam" id="PF13966">
    <property type="entry name" value="zf-RVT"/>
    <property type="match status" value="1"/>
</dbReference>